<dbReference type="AlphaFoldDB" id="L7VUP6"/>
<reference evidence="1" key="1">
    <citation type="submission" date="2012-09" db="EMBL/GenBank/DDBJ databases">
        <title>Metagenomic Characterization of a Microbial Community in Wastewater Detects High Levels of Antibiotic Resistance.</title>
        <authorList>
            <person name="Abrams M."/>
            <person name="Caldwell A."/>
            <person name="Vandaei E."/>
            <person name="Lee W."/>
            <person name="Perrott J."/>
            <person name="Khan S.Y."/>
            <person name="Ta J."/>
            <person name="Romero D."/>
            <person name="Nguyen V."/>
            <person name="Pourmand N."/>
            <person name="Ouverney C.C."/>
        </authorList>
    </citation>
    <scope>NUCLEOTIDE SEQUENCE</scope>
</reference>
<proteinExistence type="predicted"/>
<dbReference type="InterPro" id="IPR038071">
    <property type="entry name" value="UROD/MetE-like_sf"/>
</dbReference>
<protein>
    <submittedName>
        <fullName evidence="1">Uncharacterized protein</fullName>
    </submittedName>
</protein>
<dbReference type="Gene3D" id="3.20.20.210">
    <property type="match status" value="1"/>
</dbReference>
<dbReference type="SUPFAM" id="SSF51726">
    <property type="entry name" value="UROD/MetE-like"/>
    <property type="match status" value="1"/>
</dbReference>
<sequence length="345" mass="35211">MGGCPELPFGLATSVGPLPCADPAEAVRMALRAQPEFPTIPVLAGSGSSLLAQAVAGLRGVQVVPPGLLRVDDEFDPSEVPDADPVGSESAVLEEFFAADRGPGTGVRVAVLGPVTLALALRAGGVPTETAVDLAAELAAARAARLLGVLRAGLAAGSGTGPGAGPVLVCASEPGLIGAVHPTFPLSPGQVLNLLVPFVDALDRHPLSGELMIGVHVPGRTDWQTVIASGVSVISLPADRSLVRWAEALGGFLERGGRIVWGAVPVDQPLGTGEELLWRRLSAVWCDLVGEGMDPLALRSRSLVGPVDGLGHFGLSQAERALDLVDSLSTRVRRQAVGARLTLGA</sequence>
<name>L7VUP6_9BACT</name>
<evidence type="ECO:0000313" key="1">
    <source>
        <dbReference type="EMBL" id="AGC71194.1"/>
    </source>
</evidence>
<accession>L7VUP6</accession>
<dbReference type="EMBL" id="JX649865">
    <property type="protein sequence ID" value="AGC71194.1"/>
    <property type="molecule type" value="Genomic_DNA"/>
</dbReference>
<organism evidence="1">
    <name type="scientific">uncultured bacterium A1Q1_fos_568</name>
    <dbReference type="NCBI Taxonomy" id="1256586"/>
    <lineage>
        <taxon>Bacteria</taxon>
        <taxon>environmental samples</taxon>
    </lineage>
</organism>